<keyword evidence="2" id="KW-0862">Zinc</keyword>
<evidence type="ECO:0000256" key="1">
    <source>
        <dbReference type="ARBA" id="ARBA00022723"/>
    </source>
</evidence>
<dbReference type="SUPFAM" id="SSF53927">
    <property type="entry name" value="Cytidine deaminase-like"/>
    <property type="match status" value="1"/>
</dbReference>
<dbReference type="PROSITE" id="PS00903">
    <property type="entry name" value="CYT_DCMP_DEAMINASES_1"/>
    <property type="match status" value="1"/>
</dbReference>
<reference evidence="4 5" key="1">
    <citation type="submission" date="2020-08" db="EMBL/GenBank/DDBJ databases">
        <title>Genomic Encyclopedia of Type Strains, Phase IV (KMG-IV): sequencing the most valuable type-strain genomes for metagenomic binning, comparative biology and taxonomic classification.</title>
        <authorList>
            <person name="Goeker M."/>
        </authorList>
    </citation>
    <scope>NUCLEOTIDE SEQUENCE [LARGE SCALE GENOMIC DNA]</scope>
    <source>
        <strain evidence="4 5">DSM 2163</strain>
    </source>
</reference>
<dbReference type="GO" id="GO:0008270">
    <property type="term" value="F:zinc ion binding"/>
    <property type="evidence" value="ECO:0007669"/>
    <property type="project" value="InterPro"/>
</dbReference>
<evidence type="ECO:0000313" key="4">
    <source>
        <dbReference type="EMBL" id="MBB5758674.1"/>
    </source>
</evidence>
<dbReference type="InterPro" id="IPR016193">
    <property type="entry name" value="Cytidine_deaminase-like"/>
</dbReference>
<name>A0A840ZNC1_9HYPH</name>
<dbReference type="AlphaFoldDB" id="A0A840ZNC1"/>
<evidence type="ECO:0000259" key="3">
    <source>
        <dbReference type="PROSITE" id="PS51747"/>
    </source>
</evidence>
<dbReference type="PANTHER" id="PTHR11079">
    <property type="entry name" value="CYTOSINE DEAMINASE FAMILY MEMBER"/>
    <property type="match status" value="1"/>
</dbReference>
<accession>A0A840ZNC1</accession>
<keyword evidence="5" id="KW-1185">Reference proteome</keyword>
<feature type="domain" description="CMP/dCMP-type deaminase" evidence="3">
    <location>
        <begin position="5"/>
        <end position="117"/>
    </location>
</feature>
<dbReference type="PROSITE" id="PS51747">
    <property type="entry name" value="CYT_DCMP_DEAMINASES_2"/>
    <property type="match status" value="1"/>
</dbReference>
<dbReference type="GO" id="GO:0052717">
    <property type="term" value="F:tRNA-specific adenosine-34 deaminase activity"/>
    <property type="evidence" value="ECO:0007669"/>
    <property type="project" value="UniProtKB-EC"/>
</dbReference>
<dbReference type="CDD" id="cd01285">
    <property type="entry name" value="nucleoside_deaminase"/>
    <property type="match status" value="1"/>
</dbReference>
<dbReference type="InterPro" id="IPR002125">
    <property type="entry name" value="CMP_dCMP_dom"/>
</dbReference>
<dbReference type="InterPro" id="IPR016192">
    <property type="entry name" value="APOBEC/CMP_deaminase_Zn-bd"/>
</dbReference>
<dbReference type="Proteomes" id="UP000583454">
    <property type="component" value="Unassembled WGS sequence"/>
</dbReference>
<keyword evidence="4" id="KW-0378">Hydrolase</keyword>
<gene>
    <name evidence="4" type="ORF">HNR00_003397</name>
</gene>
<comment type="caution">
    <text evidence="4">The sequence shown here is derived from an EMBL/GenBank/DDBJ whole genome shotgun (WGS) entry which is preliminary data.</text>
</comment>
<keyword evidence="1" id="KW-0479">Metal-binding</keyword>
<dbReference type="Pfam" id="PF00383">
    <property type="entry name" value="dCMP_cyt_deam_1"/>
    <property type="match status" value="1"/>
</dbReference>
<evidence type="ECO:0000256" key="2">
    <source>
        <dbReference type="ARBA" id="ARBA00022833"/>
    </source>
</evidence>
<protein>
    <submittedName>
        <fullName evidence="4">tRNA(Adenine34) deaminase</fullName>
        <ecNumber evidence="4">3.5.4.33</ecNumber>
    </submittedName>
</protein>
<dbReference type="EMBL" id="JACHOP010000016">
    <property type="protein sequence ID" value="MBB5758674.1"/>
    <property type="molecule type" value="Genomic_DNA"/>
</dbReference>
<sequence>MISREIDLRHMTRCLQIARSSAKRGEYPFASLIACGEKVLVEAENNVTEKGDVTQHAELVAISRALILKYGLSSLEGCTLYSSVEPCAMCSFPIRESRLSRVVYSISSPLMGGHSRWGIMTDKKISDCLPEFFADPPEILSGILRIEAMNIWKEFYPDIWKNFELANIFR</sequence>
<evidence type="ECO:0000313" key="5">
    <source>
        <dbReference type="Proteomes" id="UP000583454"/>
    </source>
</evidence>
<dbReference type="RefSeq" id="WP_376770392.1">
    <property type="nucleotide sequence ID" value="NZ_JACHOP010000016.1"/>
</dbReference>
<organism evidence="4 5">
    <name type="scientific">Methylorubrum rhodinum</name>
    <dbReference type="NCBI Taxonomy" id="29428"/>
    <lineage>
        <taxon>Bacteria</taxon>
        <taxon>Pseudomonadati</taxon>
        <taxon>Pseudomonadota</taxon>
        <taxon>Alphaproteobacteria</taxon>
        <taxon>Hyphomicrobiales</taxon>
        <taxon>Methylobacteriaceae</taxon>
        <taxon>Methylorubrum</taxon>
    </lineage>
</organism>
<proteinExistence type="predicted"/>
<dbReference type="EC" id="3.5.4.33" evidence="4"/>
<dbReference type="PANTHER" id="PTHR11079:SF162">
    <property type="entry name" value="RIBOFLAVIN BIOSYNTHESIS PROTEIN PYRD, CHLOROPLASTIC"/>
    <property type="match status" value="1"/>
</dbReference>
<dbReference type="Gene3D" id="3.40.140.10">
    <property type="entry name" value="Cytidine Deaminase, domain 2"/>
    <property type="match status" value="1"/>
</dbReference>